<dbReference type="SUPFAM" id="SSF53448">
    <property type="entry name" value="Nucleotide-diphospho-sugar transferases"/>
    <property type="match status" value="1"/>
</dbReference>
<sequence>MNDRNDYLLSIIIPTYNNAEFIISTLSSLQQGLTDEVEIIIINDGSTDNTDEKIANFYQLRPCNNVKIIHQANQGVAIARNRGLDIATGIHIAFVDSDDIISPDYFTLLLPILREQRYDIVEFSLTRDEEKLHTAQHSSNEKIARSELILQDARYLPLIPTFSAAQWHLVTKIFHRDLLGSDRFEANRRYEDIIFSPFQYFKCRRILKLDANLYYYRINSQSITENLRESDAQHIFFAMRKMCDYIKGNPEKRSVATLMIVNCFLEGRKIVRKKKGYYAYDEQMLSDIKTALQYCDESVMNKKIIYKMRHPWVDTFISSTRNQVLKLCKKKINKER</sequence>
<keyword evidence="2" id="KW-0808">Transferase</keyword>
<keyword evidence="3" id="KW-1185">Reference proteome</keyword>
<name>A0A089Q4F8_9ENTR</name>
<dbReference type="Pfam" id="PF00535">
    <property type="entry name" value="Glycos_transf_2"/>
    <property type="match status" value="1"/>
</dbReference>
<feature type="domain" description="Glycosyltransferase 2-like" evidence="1">
    <location>
        <begin position="10"/>
        <end position="153"/>
    </location>
</feature>
<dbReference type="Proteomes" id="UP000029481">
    <property type="component" value="Chromosome"/>
</dbReference>
<evidence type="ECO:0000313" key="2">
    <source>
        <dbReference type="EMBL" id="AIR05329.1"/>
    </source>
</evidence>
<gene>
    <name evidence="2" type="ORF">JT31_12150</name>
</gene>
<dbReference type="InterPro" id="IPR001173">
    <property type="entry name" value="Glyco_trans_2-like"/>
</dbReference>
<proteinExistence type="predicted"/>
<dbReference type="Gene3D" id="3.90.550.10">
    <property type="entry name" value="Spore Coat Polysaccharide Biosynthesis Protein SpsA, Chain A"/>
    <property type="match status" value="1"/>
</dbReference>
<dbReference type="PANTHER" id="PTHR22916:SF3">
    <property type="entry name" value="UDP-GLCNAC:BETAGAL BETA-1,3-N-ACETYLGLUCOSAMINYLTRANSFERASE-LIKE PROTEIN 1"/>
    <property type="match status" value="1"/>
</dbReference>
<reference evidence="2 3" key="1">
    <citation type="submission" date="2014-09" db="EMBL/GenBank/DDBJ databases">
        <title>Cedecea neteri SSMD04 Genome Sequencing.</title>
        <authorList>
            <person name="Tan J.-Y."/>
        </authorList>
    </citation>
    <scope>NUCLEOTIDE SEQUENCE [LARGE SCALE GENOMIC DNA]</scope>
    <source>
        <strain evidence="2 3">SSMD04</strain>
    </source>
</reference>
<dbReference type="InterPro" id="IPR029044">
    <property type="entry name" value="Nucleotide-diphossugar_trans"/>
</dbReference>
<accession>A0A089Q4F8</accession>
<evidence type="ECO:0000313" key="3">
    <source>
        <dbReference type="Proteomes" id="UP000029481"/>
    </source>
</evidence>
<organism evidence="2 3">
    <name type="scientific">Cedecea neteri</name>
    <dbReference type="NCBI Taxonomy" id="158822"/>
    <lineage>
        <taxon>Bacteria</taxon>
        <taxon>Pseudomonadati</taxon>
        <taxon>Pseudomonadota</taxon>
        <taxon>Gammaproteobacteria</taxon>
        <taxon>Enterobacterales</taxon>
        <taxon>Enterobacteriaceae</taxon>
        <taxon>Cedecea</taxon>
    </lineage>
</organism>
<dbReference type="GO" id="GO:0016758">
    <property type="term" value="F:hexosyltransferase activity"/>
    <property type="evidence" value="ECO:0007669"/>
    <property type="project" value="UniProtKB-ARBA"/>
</dbReference>
<dbReference type="RefSeq" id="WP_038477139.1">
    <property type="nucleotide sequence ID" value="NZ_CP009451.1"/>
</dbReference>
<dbReference type="OrthoDB" id="6813549at2"/>
<evidence type="ECO:0000259" key="1">
    <source>
        <dbReference type="Pfam" id="PF00535"/>
    </source>
</evidence>
<dbReference type="PANTHER" id="PTHR22916">
    <property type="entry name" value="GLYCOSYLTRANSFERASE"/>
    <property type="match status" value="1"/>
</dbReference>
<dbReference type="CDD" id="cd00761">
    <property type="entry name" value="Glyco_tranf_GTA_type"/>
    <property type="match status" value="1"/>
</dbReference>
<protein>
    <submittedName>
        <fullName evidence="2">Glycosyl transferase family 2</fullName>
    </submittedName>
</protein>
<dbReference type="KEGG" id="cnt:JT31_12150"/>
<dbReference type="AlphaFoldDB" id="A0A089Q4F8"/>
<dbReference type="EMBL" id="CP009451">
    <property type="protein sequence ID" value="AIR05329.1"/>
    <property type="molecule type" value="Genomic_DNA"/>
</dbReference>